<organism evidence="4 5">
    <name type="scientific">Kineococcus xinjiangensis</name>
    <dbReference type="NCBI Taxonomy" id="512762"/>
    <lineage>
        <taxon>Bacteria</taxon>
        <taxon>Bacillati</taxon>
        <taxon>Actinomycetota</taxon>
        <taxon>Actinomycetes</taxon>
        <taxon>Kineosporiales</taxon>
        <taxon>Kineosporiaceae</taxon>
        <taxon>Kineococcus</taxon>
    </lineage>
</organism>
<proteinExistence type="predicted"/>
<name>A0A2S6II66_9ACTN</name>
<evidence type="ECO:0000259" key="3">
    <source>
        <dbReference type="Pfam" id="PF13828"/>
    </source>
</evidence>
<reference evidence="4 5" key="1">
    <citation type="submission" date="2018-02" db="EMBL/GenBank/DDBJ databases">
        <title>Genomic Encyclopedia of Archaeal and Bacterial Type Strains, Phase II (KMG-II): from individual species to whole genera.</title>
        <authorList>
            <person name="Goeker M."/>
        </authorList>
    </citation>
    <scope>NUCLEOTIDE SEQUENCE [LARGE SCALE GENOMIC DNA]</scope>
    <source>
        <strain evidence="4 5">DSM 22857</strain>
    </source>
</reference>
<accession>A0A2S6II66</accession>
<feature type="compositionally biased region" description="Gly residues" evidence="1">
    <location>
        <begin position="33"/>
        <end position="47"/>
    </location>
</feature>
<dbReference type="OrthoDB" id="4557756at2"/>
<keyword evidence="2" id="KW-1133">Transmembrane helix</keyword>
<evidence type="ECO:0000256" key="2">
    <source>
        <dbReference type="SAM" id="Phobius"/>
    </source>
</evidence>
<sequence length="176" mass="17526">MSSSYPPPPGEPGGQHGQGQYGAQPGQYEGQPGQYGGQPGQYGGQPGQYGAQPAQYGGGSAAPKNGLGIAALVLGILGLLGAWVPLIGLVGGFLGLLAVILGIIGRNRAKKGQATNGGMALVGIITGALALILSIAVSVYAVQQFNQQGGPEFLQCLADAGNDVAAQQACQDAIEQ</sequence>
<gene>
    <name evidence="4" type="ORF">CLV92_109188</name>
</gene>
<feature type="domain" description="DUF4190" evidence="3">
    <location>
        <begin position="67"/>
        <end position="136"/>
    </location>
</feature>
<protein>
    <submittedName>
        <fullName evidence="4">Uncharacterized protein DUF4190</fullName>
    </submittedName>
</protein>
<dbReference type="Pfam" id="PF13828">
    <property type="entry name" value="DUF4190"/>
    <property type="match status" value="1"/>
</dbReference>
<feature type="compositionally biased region" description="Low complexity" evidence="1">
    <location>
        <begin position="21"/>
        <end position="32"/>
    </location>
</feature>
<evidence type="ECO:0000313" key="4">
    <source>
        <dbReference type="EMBL" id="PPK93909.1"/>
    </source>
</evidence>
<dbReference type="EMBL" id="PTJD01000009">
    <property type="protein sequence ID" value="PPK93909.1"/>
    <property type="molecule type" value="Genomic_DNA"/>
</dbReference>
<feature type="compositionally biased region" description="Pro residues" evidence="1">
    <location>
        <begin position="1"/>
        <end position="11"/>
    </location>
</feature>
<feature type="region of interest" description="Disordered" evidence="1">
    <location>
        <begin position="1"/>
        <end position="49"/>
    </location>
</feature>
<keyword evidence="2" id="KW-0812">Transmembrane</keyword>
<feature type="transmembrane region" description="Helical" evidence="2">
    <location>
        <begin position="117"/>
        <end position="142"/>
    </location>
</feature>
<dbReference type="Proteomes" id="UP000239485">
    <property type="component" value="Unassembled WGS sequence"/>
</dbReference>
<evidence type="ECO:0000256" key="1">
    <source>
        <dbReference type="SAM" id="MobiDB-lite"/>
    </source>
</evidence>
<keyword evidence="5" id="KW-1185">Reference proteome</keyword>
<dbReference type="RefSeq" id="WP_104433522.1">
    <property type="nucleotide sequence ID" value="NZ_PTJD01000009.1"/>
</dbReference>
<evidence type="ECO:0000313" key="5">
    <source>
        <dbReference type="Proteomes" id="UP000239485"/>
    </source>
</evidence>
<keyword evidence="2" id="KW-0472">Membrane</keyword>
<dbReference type="InterPro" id="IPR025241">
    <property type="entry name" value="DUF4190"/>
</dbReference>
<feature type="transmembrane region" description="Helical" evidence="2">
    <location>
        <begin position="82"/>
        <end position="105"/>
    </location>
</feature>
<comment type="caution">
    <text evidence="4">The sequence shown here is derived from an EMBL/GenBank/DDBJ whole genome shotgun (WGS) entry which is preliminary data.</text>
</comment>
<dbReference type="AlphaFoldDB" id="A0A2S6II66"/>